<dbReference type="RefSeq" id="XP_002142537.1">
    <property type="nucleotide sequence ID" value="XM_002142501.1"/>
</dbReference>
<dbReference type="Pfam" id="PF13423">
    <property type="entry name" value="UCH_1"/>
    <property type="match status" value="1"/>
</dbReference>
<accession>B6AIZ7</accession>
<name>B6AIZ7_CRYMR</name>
<protein>
    <submittedName>
        <fullName evidence="3">Exonuclease family protein</fullName>
        <ecNumber evidence="3">3.1.13.4</ecNumber>
    </submittedName>
</protein>
<dbReference type="Gene3D" id="3.30.420.10">
    <property type="entry name" value="Ribonuclease H-like superfamily/Ribonuclease H"/>
    <property type="match status" value="1"/>
</dbReference>
<dbReference type="GeneID" id="6997695"/>
<dbReference type="InterPro" id="IPR013520">
    <property type="entry name" value="Ribonucl_H"/>
</dbReference>
<dbReference type="eggNOG" id="KOG1275">
    <property type="taxonomic scope" value="Eukaryota"/>
</dbReference>
<evidence type="ECO:0000313" key="3">
    <source>
        <dbReference type="EMBL" id="EEA08188.1"/>
    </source>
</evidence>
<keyword evidence="4" id="KW-1185">Reference proteome</keyword>
<dbReference type="Gene3D" id="3.90.70.10">
    <property type="entry name" value="Cysteine proteinases"/>
    <property type="match status" value="1"/>
</dbReference>
<evidence type="ECO:0000256" key="1">
    <source>
        <dbReference type="SAM" id="MobiDB-lite"/>
    </source>
</evidence>
<dbReference type="SUPFAM" id="SSF53098">
    <property type="entry name" value="Ribonuclease H-like"/>
    <property type="match status" value="1"/>
</dbReference>
<dbReference type="InterPro" id="IPR036397">
    <property type="entry name" value="RNaseH_sf"/>
</dbReference>
<dbReference type="Pfam" id="PF00929">
    <property type="entry name" value="RNase_T"/>
    <property type="match status" value="1"/>
</dbReference>
<dbReference type="GO" id="GO:0000289">
    <property type="term" value="P:nuclear-transcribed mRNA poly(A) tail shortening"/>
    <property type="evidence" value="ECO:0007669"/>
    <property type="project" value="TreeGrafter"/>
</dbReference>
<dbReference type="SUPFAM" id="SSF54001">
    <property type="entry name" value="Cysteine proteinases"/>
    <property type="match status" value="1"/>
</dbReference>
<dbReference type="CDD" id="cd02257">
    <property type="entry name" value="Peptidase_C19"/>
    <property type="match status" value="1"/>
</dbReference>
<feature type="compositionally biased region" description="Polar residues" evidence="1">
    <location>
        <begin position="14"/>
        <end position="24"/>
    </location>
</feature>
<dbReference type="GO" id="GO:0003676">
    <property type="term" value="F:nucleic acid binding"/>
    <property type="evidence" value="ECO:0007669"/>
    <property type="project" value="InterPro"/>
</dbReference>
<dbReference type="InterPro" id="IPR038765">
    <property type="entry name" value="Papain-like_cys_pep_sf"/>
</dbReference>
<gene>
    <name evidence="3" type="ORF">CMU_011370</name>
</gene>
<evidence type="ECO:0000259" key="2">
    <source>
        <dbReference type="SMART" id="SM00479"/>
    </source>
</evidence>
<dbReference type="EMBL" id="DS989737">
    <property type="protein sequence ID" value="EEA08188.1"/>
    <property type="molecule type" value="Genomic_DNA"/>
</dbReference>
<organism evidence="3 4">
    <name type="scientific">Cryptosporidium muris (strain RN66)</name>
    <dbReference type="NCBI Taxonomy" id="441375"/>
    <lineage>
        <taxon>Eukaryota</taxon>
        <taxon>Sar</taxon>
        <taxon>Alveolata</taxon>
        <taxon>Apicomplexa</taxon>
        <taxon>Conoidasida</taxon>
        <taxon>Coccidia</taxon>
        <taxon>Eucoccidiorida</taxon>
        <taxon>Eimeriorina</taxon>
        <taxon>Cryptosporidiidae</taxon>
        <taxon>Cryptosporidium</taxon>
    </lineage>
</organism>
<keyword evidence="3" id="KW-0378">Hydrolase</keyword>
<dbReference type="InterPro" id="IPR028881">
    <property type="entry name" value="PAN2_UCH_dom"/>
</dbReference>
<proteinExistence type="predicted"/>
<dbReference type="OMA" id="VSECEME"/>
<dbReference type="Proteomes" id="UP000001460">
    <property type="component" value="Unassembled WGS sequence"/>
</dbReference>
<dbReference type="EC" id="3.1.13.4" evidence="3"/>
<dbReference type="GO" id="GO:0004535">
    <property type="term" value="F:poly(A)-specific ribonuclease activity"/>
    <property type="evidence" value="ECO:0007669"/>
    <property type="project" value="UniProtKB-EC"/>
</dbReference>
<dbReference type="InterPro" id="IPR012337">
    <property type="entry name" value="RNaseH-like_sf"/>
</dbReference>
<feature type="region of interest" description="Disordered" evidence="1">
    <location>
        <begin position="1"/>
        <end position="24"/>
    </location>
</feature>
<dbReference type="InterPro" id="IPR015943">
    <property type="entry name" value="WD40/YVTN_repeat-like_dom_sf"/>
</dbReference>
<reference evidence="3" key="1">
    <citation type="submission" date="2008-06" db="EMBL/GenBank/DDBJ databases">
        <authorList>
            <person name="Lorenzi H."/>
            <person name="Inman J."/>
            <person name="Miller J."/>
            <person name="Schobel S."/>
            <person name="Amedeo P."/>
            <person name="Caler E.V."/>
            <person name="da Silva J."/>
        </authorList>
    </citation>
    <scope>NUCLEOTIDE SEQUENCE [LARGE SCALE GENOMIC DNA]</scope>
    <source>
        <strain evidence="3">RN66</strain>
    </source>
</reference>
<dbReference type="SMART" id="SM00479">
    <property type="entry name" value="EXOIII"/>
    <property type="match status" value="1"/>
</dbReference>
<dbReference type="PANTHER" id="PTHR15728">
    <property type="entry name" value="DEADENYLATION COMPLEX CATALYTIC SUBUNIT PAN2"/>
    <property type="match status" value="1"/>
</dbReference>
<dbReference type="VEuPathDB" id="CryptoDB:CMU_011370"/>
<dbReference type="OrthoDB" id="8191639at2759"/>
<dbReference type="InterPro" id="IPR050785">
    <property type="entry name" value="PAN2-PAN3_catalytic_subunit"/>
</dbReference>
<dbReference type="PANTHER" id="PTHR15728:SF0">
    <property type="entry name" value="PAN2-PAN3 DEADENYLATION COMPLEX CATALYTIC SUBUNIT PAN2"/>
    <property type="match status" value="1"/>
</dbReference>
<dbReference type="Gene3D" id="2.130.10.10">
    <property type="entry name" value="YVTN repeat-like/Quinoprotein amine dehydrogenase"/>
    <property type="match status" value="1"/>
</dbReference>
<dbReference type="GO" id="GO:0000932">
    <property type="term" value="C:P-body"/>
    <property type="evidence" value="ECO:0007669"/>
    <property type="project" value="TreeGrafter"/>
</dbReference>
<feature type="domain" description="Exonuclease" evidence="2">
    <location>
        <begin position="1483"/>
        <end position="1688"/>
    </location>
</feature>
<dbReference type="STRING" id="441375.B6AIZ7"/>
<keyword evidence="3" id="KW-0540">Nuclease</keyword>
<dbReference type="CDD" id="cd06143">
    <property type="entry name" value="PAN2_exo"/>
    <property type="match status" value="1"/>
</dbReference>
<dbReference type="SUPFAM" id="SSF50978">
    <property type="entry name" value="WD40 repeat-like"/>
    <property type="match status" value="1"/>
</dbReference>
<keyword evidence="3" id="KW-0269">Exonuclease</keyword>
<evidence type="ECO:0000313" key="4">
    <source>
        <dbReference type="Proteomes" id="UP000001460"/>
    </source>
</evidence>
<dbReference type="InterPro" id="IPR036322">
    <property type="entry name" value="WD40_repeat_dom_sf"/>
</dbReference>
<sequence length="1728" mass="193366">MYNRVPFVNRDYNESSPTKTSNFGQLQMDNSAINSGIDNSGYIRSDFKGGYFSNQLSGATYTDPYNISNNTPGVNLSGTSISSVSNRALSSSIGASNWGWEAYTSYNVVGLFSSHLSNKSIRPFITSIFCDPFYELFWLGWTNGFLSSFKFPHCSRYTAFPVGIGGNIINGILCRDNVINVGFPSSSHIYTVSNNGIGVYTRGGSSVSTHSVKLLTDNKIGTKILCSDSTKYSSYIGNPNPFIGLGTSGGVSILDLHELRLIHQIPYNGGISCLKGSPNSTNFVVGGCNMIGIADIRLPRLGQTVTVVSNPISNFTESIVSGLAVNDYTVAIITSSICTQKITFEELLSSVGGVHGLSVLDLIRMHPGEVSTSAEMMIFKKNLDISNFQRDTVVRLYDIRRFRPRKNIPFSPGPINILWNHDSLCSTAGPGGSGGTNSGNSGFEDLYIIGNNGQWQVYHSNIDQMEFYATPSVPISFADFSSSNQFFILADTSGSIHTMQRPSSSLILRKSDQHLNSPSTDPTNTSNICHPFNLYPSYPLPSIGRNVRLNIPLGSGENPNINNFPSSICETLGNFCEPSISSTSALYVFPYVKSIHCLMGIASNPVTKSISQNLGNPTTPNLTVALRYLRGRPVVAYDSLNPVGIPPIIETQSNGRMKIKEEVLVSFKNLYDVDEIRKIQTGYSWQRFKISDELPPGLCLFKLNNSGKISDTEASSTSNVIGDMGETLINDHLHKSSSSNFLALSLEYIREIRPEIEPFKLKNLEYKSMDFIKVAINPDVSKYKANNLVYGLPLLCIGGAYPTWFYRLKRNTNLCFGLTDALGIKTLSLVPSRFQYRPKTNLNRRDRPKIRRVPIETLGNTDGGSITCTNQIRSLGEEESVTFCEGFICLELDNDVLDFTQPLFMLISFIPTIPYMLLMHHVSECEMEFCISCEIVHLSFMLYCCRRSYKQRNQLFSLPLYNNNYSHIFALNILRTLRHLPEVKLVGIELEDTPSTLFKPNPTISNQISNLNSSASNFKLNSLESSSYLPYAVFTQIRKIEAFWRFLIEQIHKDFVRNSNSTIQDFFGIKITTISSCTPFNHIQKSNNNIFALEMFYPHNLNSSNSNNVSSLSHSSKVLNSSSNQINQDNNSAEQNFLECLNLSLCRIISGRSYCKECSQTSACQHMRFATSLASLLLVNCSLQSVKQWQYYGGTIPLEYDETYNSNTKDSLNNPLLSIPFYLSFASVNKSLPLLGTKVSGTNNEIQALEAISIKDNKSVVYNSDNELNTQDYELVALIFGVYQGSSIQLPSGTHFCMYFKHKLVTPSENNKNKWYLMNGSTVFSVNKSEVTNFCNSWKLPCSLVYLRYNPPNTNPFSPFPTVNFDSDLSLKSEIMELCETSPKICIQGISVTLPWQYPDPIHSHTLKMLNSIVKLLKNEINLSENPDNVKISQQVPFTDDELSLLCLHYFIRYPRYRGLIDSSEKFSNSDTKIDFESIDPPMVVALDSEYVALDAEQSILRPDGTKEVLKKSQMSLARVSIVRCGSISSFKELIEEYGQSSDNHTNKANTIIMDHYVSYGSTTQQPMDYLTRFSGVKPGDLDPKYSSHFLTSKHLILKKLQFMVDSGVVFIGHGLSSDFKIINIYVPCQQIIDTVEIYRLPEERFISLRFLAKFVLNKNIQCEGHDSIEDAKIAYELFLKYLDLKKRQVWNEFLANLYSKGHATDWKVEALDNSQTNNKQIVNTLGV</sequence>
<dbReference type="GO" id="GO:0031251">
    <property type="term" value="C:PAN complex"/>
    <property type="evidence" value="ECO:0007669"/>
    <property type="project" value="TreeGrafter"/>
</dbReference>